<comment type="caution">
    <text evidence="11">The sequence shown here is derived from an EMBL/GenBank/DDBJ whole genome shotgun (WGS) entry which is preliminary data.</text>
</comment>
<comment type="subcellular location">
    <subcellularLocation>
        <location evidence="1">Secreted</location>
    </subcellularLocation>
</comment>
<dbReference type="PANTHER" id="PTHR12738:SF0">
    <property type="entry name" value="NEUROENDOCRINE PROTEIN 7B2"/>
    <property type="match status" value="1"/>
</dbReference>
<evidence type="ECO:0000256" key="9">
    <source>
        <dbReference type="SAM" id="MobiDB-lite"/>
    </source>
</evidence>
<dbReference type="InterPro" id="IPR007945">
    <property type="entry name" value="Secretogranin_V"/>
</dbReference>
<evidence type="ECO:0000256" key="3">
    <source>
        <dbReference type="ARBA" id="ARBA00019589"/>
    </source>
</evidence>
<evidence type="ECO:0000256" key="1">
    <source>
        <dbReference type="ARBA" id="ARBA00004613"/>
    </source>
</evidence>
<organism evidence="11 12">
    <name type="scientific">Adineta ricciae</name>
    <name type="common">Rotifer</name>
    <dbReference type="NCBI Taxonomy" id="249248"/>
    <lineage>
        <taxon>Eukaryota</taxon>
        <taxon>Metazoa</taxon>
        <taxon>Spiralia</taxon>
        <taxon>Gnathifera</taxon>
        <taxon>Rotifera</taxon>
        <taxon>Eurotatoria</taxon>
        <taxon>Bdelloidea</taxon>
        <taxon>Adinetida</taxon>
        <taxon>Adinetidae</taxon>
        <taxon>Adineta</taxon>
    </lineage>
</organism>
<evidence type="ECO:0000256" key="5">
    <source>
        <dbReference type="ARBA" id="ARBA00022525"/>
    </source>
</evidence>
<dbReference type="GO" id="GO:0030141">
    <property type="term" value="C:secretory granule"/>
    <property type="evidence" value="ECO:0007669"/>
    <property type="project" value="InterPro"/>
</dbReference>
<dbReference type="GO" id="GO:0046883">
    <property type="term" value="P:regulation of hormone secretion"/>
    <property type="evidence" value="ECO:0007669"/>
    <property type="project" value="TreeGrafter"/>
</dbReference>
<feature type="region of interest" description="Disordered" evidence="9">
    <location>
        <begin position="179"/>
        <end position="200"/>
    </location>
</feature>
<evidence type="ECO:0000256" key="7">
    <source>
        <dbReference type="ARBA" id="ARBA00023157"/>
    </source>
</evidence>
<feature type="chain" id="PRO_5032357299" description="Neuroendocrine protein 7B2" evidence="10">
    <location>
        <begin position="26"/>
        <end position="219"/>
    </location>
</feature>
<proteinExistence type="inferred from homology"/>
<evidence type="ECO:0000256" key="10">
    <source>
        <dbReference type="SAM" id="SignalP"/>
    </source>
</evidence>
<evidence type="ECO:0000256" key="2">
    <source>
        <dbReference type="ARBA" id="ARBA00006348"/>
    </source>
</evidence>
<gene>
    <name evidence="11" type="ORF">XAT740_LOCUS20563</name>
</gene>
<keyword evidence="7" id="KW-1015">Disulfide bond</keyword>
<dbReference type="Proteomes" id="UP000663828">
    <property type="component" value="Unassembled WGS sequence"/>
</dbReference>
<feature type="signal peptide" evidence="10">
    <location>
        <begin position="1"/>
        <end position="25"/>
    </location>
</feature>
<keyword evidence="8" id="KW-0143">Chaperone</keyword>
<accession>A0A814S8M5</accession>
<name>A0A814S8M5_ADIRI</name>
<keyword evidence="5" id="KW-0964">Secreted</keyword>
<keyword evidence="6 10" id="KW-0732">Signal</keyword>
<evidence type="ECO:0000313" key="11">
    <source>
        <dbReference type="EMBL" id="CAF1143696.1"/>
    </source>
</evidence>
<dbReference type="EMBL" id="CAJNOR010001441">
    <property type="protein sequence ID" value="CAF1143696.1"/>
    <property type="molecule type" value="Genomic_DNA"/>
</dbReference>
<evidence type="ECO:0000256" key="8">
    <source>
        <dbReference type="ARBA" id="ARBA00023186"/>
    </source>
</evidence>
<dbReference type="PANTHER" id="PTHR12738">
    <property type="entry name" value="NEUROENDOCRINE PROTEIN 7B2"/>
    <property type="match status" value="1"/>
</dbReference>
<reference evidence="11" key="1">
    <citation type="submission" date="2021-02" db="EMBL/GenBank/DDBJ databases">
        <authorList>
            <person name="Nowell W R."/>
        </authorList>
    </citation>
    <scope>NUCLEOTIDE SEQUENCE</scope>
</reference>
<dbReference type="GO" id="GO:0005576">
    <property type="term" value="C:extracellular region"/>
    <property type="evidence" value="ECO:0007669"/>
    <property type="project" value="UniProtKB-SubCell"/>
</dbReference>
<comment type="similarity">
    <text evidence="2">Belongs to the 7B2 family.</text>
</comment>
<dbReference type="AlphaFoldDB" id="A0A814S8M5"/>
<feature type="compositionally biased region" description="Polar residues" evidence="9">
    <location>
        <begin position="191"/>
        <end position="200"/>
    </location>
</feature>
<protein>
    <recommendedName>
        <fullName evidence="3">Neuroendocrine protein 7B2</fullName>
    </recommendedName>
</protein>
<keyword evidence="12" id="KW-1185">Reference proteome</keyword>
<sequence>MIVWYGISTLTTAVLILMMSSSSEGADWIDYGEPAPNVATAFDDDSDQYLSALTRDEEQEIHSPLITGYKYVSGGAGEGRQHLSPNGQIPNRPEVKTDEELPAYCHPPNPCPLGFEADDCDASPMTKFTAEYSRSYQTEQNCQCDNDHDECFLNNIMYTIPPNSASGGVLKRARRVRRTANNKQDGENATKSHPQWNSYHRGQTLRLHVAKKSPITLTS</sequence>
<evidence type="ECO:0000313" key="12">
    <source>
        <dbReference type="Proteomes" id="UP000663828"/>
    </source>
</evidence>
<dbReference type="Pfam" id="PF05281">
    <property type="entry name" value="Secretogranin_V"/>
    <property type="match status" value="1"/>
</dbReference>
<dbReference type="GO" id="GO:0007218">
    <property type="term" value="P:neuropeptide signaling pathway"/>
    <property type="evidence" value="ECO:0007669"/>
    <property type="project" value="InterPro"/>
</dbReference>
<keyword evidence="4" id="KW-0813">Transport</keyword>
<evidence type="ECO:0000256" key="6">
    <source>
        <dbReference type="ARBA" id="ARBA00022729"/>
    </source>
</evidence>
<dbReference type="GO" id="GO:0030234">
    <property type="term" value="F:enzyme regulator activity"/>
    <property type="evidence" value="ECO:0007669"/>
    <property type="project" value="TreeGrafter"/>
</dbReference>
<evidence type="ECO:0000256" key="4">
    <source>
        <dbReference type="ARBA" id="ARBA00022448"/>
    </source>
</evidence>